<keyword evidence="2" id="KW-0732">Signal</keyword>
<dbReference type="EMBL" id="KQ241613">
    <property type="protein sequence ID" value="KNC87352.1"/>
    <property type="molecule type" value="Genomic_DNA"/>
</dbReference>
<dbReference type="SUPFAM" id="SSF103196">
    <property type="entry name" value="Roadblock/LC7 domain"/>
    <property type="match status" value="1"/>
</dbReference>
<evidence type="ECO:0000256" key="1">
    <source>
        <dbReference type="ARBA" id="ARBA00005356"/>
    </source>
</evidence>
<dbReference type="eggNOG" id="ENOG502RYGZ">
    <property type="taxonomic scope" value="Eukaryota"/>
</dbReference>
<dbReference type="InterPro" id="IPR015019">
    <property type="entry name" value="LAMTOR3"/>
</dbReference>
<dbReference type="Gene3D" id="3.30.450.30">
    <property type="entry name" value="Dynein light chain 2a, cytoplasmic"/>
    <property type="match status" value="1"/>
</dbReference>
<protein>
    <submittedName>
        <fullName evidence="3">Uncharacterized protein</fullName>
    </submittedName>
</protein>
<dbReference type="Proteomes" id="UP000054560">
    <property type="component" value="Unassembled WGS sequence"/>
</dbReference>
<evidence type="ECO:0000313" key="4">
    <source>
        <dbReference type="Proteomes" id="UP000054560"/>
    </source>
</evidence>
<dbReference type="STRING" id="667725.A0A0L0GE98"/>
<organism evidence="3 4">
    <name type="scientific">Sphaeroforma arctica JP610</name>
    <dbReference type="NCBI Taxonomy" id="667725"/>
    <lineage>
        <taxon>Eukaryota</taxon>
        <taxon>Ichthyosporea</taxon>
        <taxon>Ichthyophonida</taxon>
        <taxon>Sphaeroforma</taxon>
    </lineage>
</organism>
<dbReference type="GO" id="GO:0071230">
    <property type="term" value="P:cellular response to amino acid stimulus"/>
    <property type="evidence" value="ECO:0007669"/>
    <property type="project" value="TreeGrafter"/>
</dbReference>
<proteinExistence type="inferred from homology"/>
<accession>A0A0L0GE98</accession>
<dbReference type="RefSeq" id="XP_014161254.1">
    <property type="nucleotide sequence ID" value="XM_014305779.1"/>
</dbReference>
<comment type="similarity">
    <text evidence="1">Belongs to the LAMTOR3 family.</text>
</comment>
<dbReference type="AlphaFoldDB" id="A0A0L0GE98"/>
<dbReference type="GO" id="GO:0032008">
    <property type="term" value="P:positive regulation of TOR signaling"/>
    <property type="evidence" value="ECO:0007669"/>
    <property type="project" value="TreeGrafter"/>
</dbReference>
<name>A0A0L0GE98_9EUKA</name>
<evidence type="ECO:0000313" key="3">
    <source>
        <dbReference type="EMBL" id="KNC87352.1"/>
    </source>
</evidence>
<sequence length="122" mass="13101">MTLPLFFEKLLIRTPGLLAVVLTDRDGVILEQVRTGLPDTALTPGMLSALSITSEQAGKLGCGRNKRAAALYSDFQVVHFNLLPLIVSLFATSDANTGVLLDLEDEIKAVVSQFESVTNLQG</sequence>
<dbReference type="PANTHER" id="PTHR13378:SF1">
    <property type="entry name" value="RAGULATOR COMPLEX PROTEIN LAMTOR3"/>
    <property type="match status" value="1"/>
</dbReference>
<dbReference type="Pfam" id="PF08923">
    <property type="entry name" value="MAPKK1_Int"/>
    <property type="match status" value="1"/>
</dbReference>
<evidence type="ECO:0000256" key="2">
    <source>
        <dbReference type="SAM" id="SignalP"/>
    </source>
</evidence>
<reference evidence="3 4" key="1">
    <citation type="submission" date="2011-02" db="EMBL/GenBank/DDBJ databases">
        <title>The Genome Sequence of Sphaeroforma arctica JP610.</title>
        <authorList>
            <consortium name="The Broad Institute Genome Sequencing Platform"/>
            <person name="Russ C."/>
            <person name="Cuomo C."/>
            <person name="Young S.K."/>
            <person name="Zeng Q."/>
            <person name="Gargeya S."/>
            <person name="Alvarado L."/>
            <person name="Berlin A."/>
            <person name="Chapman S.B."/>
            <person name="Chen Z."/>
            <person name="Freedman E."/>
            <person name="Gellesch M."/>
            <person name="Goldberg J."/>
            <person name="Griggs A."/>
            <person name="Gujja S."/>
            <person name="Heilman E."/>
            <person name="Heiman D."/>
            <person name="Howarth C."/>
            <person name="Mehta T."/>
            <person name="Neiman D."/>
            <person name="Pearson M."/>
            <person name="Roberts A."/>
            <person name="Saif S."/>
            <person name="Shea T."/>
            <person name="Shenoy N."/>
            <person name="Sisk P."/>
            <person name="Stolte C."/>
            <person name="Sykes S."/>
            <person name="White J."/>
            <person name="Yandava C."/>
            <person name="Burger G."/>
            <person name="Gray M.W."/>
            <person name="Holland P.W.H."/>
            <person name="King N."/>
            <person name="Lang F.B.F."/>
            <person name="Roger A.J."/>
            <person name="Ruiz-Trillo I."/>
            <person name="Haas B."/>
            <person name="Nusbaum C."/>
            <person name="Birren B."/>
        </authorList>
    </citation>
    <scope>NUCLEOTIDE SEQUENCE [LARGE SCALE GENOMIC DNA]</scope>
    <source>
        <strain evidence="3 4">JP610</strain>
    </source>
</reference>
<dbReference type="SMART" id="SM01278">
    <property type="entry name" value="MAPKK1_Int"/>
    <property type="match status" value="1"/>
</dbReference>
<keyword evidence="4" id="KW-1185">Reference proteome</keyword>
<dbReference type="PANTHER" id="PTHR13378">
    <property type="entry name" value="REGULATOR COMPLEX PROTEIN LAMTOR3"/>
    <property type="match status" value="1"/>
</dbReference>
<gene>
    <name evidence="3" type="ORF">SARC_00542</name>
</gene>
<feature type="chain" id="PRO_5005539229" evidence="2">
    <location>
        <begin position="20"/>
        <end position="122"/>
    </location>
</feature>
<feature type="signal peptide" evidence="2">
    <location>
        <begin position="1"/>
        <end position="19"/>
    </location>
</feature>
<dbReference type="OrthoDB" id="343907at2759"/>
<dbReference type="GeneID" id="25901046"/>
<dbReference type="GO" id="GO:0071986">
    <property type="term" value="C:Ragulator complex"/>
    <property type="evidence" value="ECO:0007669"/>
    <property type="project" value="TreeGrafter"/>
</dbReference>